<dbReference type="GO" id="GO:0008353">
    <property type="term" value="F:RNA polymerase II CTD heptapeptide repeat kinase activity"/>
    <property type="evidence" value="ECO:0007669"/>
    <property type="project" value="TreeGrafter"/>
</dbReference>
<comment type="subcellular location">
    <subcellularLocation>
        <location evidence="1">Nucleus</location>
    </subcellularLocation>
</comment>
<evidence type="ECO:0000256" key="5">
    <source>
        <dbReference type="ARBA" id="ARBA00022741"/>
    </source>
</evidence>
<dbReference type="PROSITE" id="PS50011">
    <property type="entry name" value="PROTEIN_KINASE_DOM"/>
    <property type="match status" value="1"/>
</dbReference>
<evidence type="ECO:0000256" key="3">
    <source>
        <dbReference type="ARBA" id="ARBA00022527"/>
    </source>
</evidence>
<keyword evidence="13" id="KW-1185">Reference proteome</keyword>
<dbReference type="InterPro" id="IPR011009">
    <property type="entry name" value="Kinase-like_dom_sf"/>
</dbReference>
<dbReference type="InterPro" id="IPR000719">
    <property type="entry name" value="Prot_kinase_dom"/>
</dbReference>
<feature type="domain" description="Protein kinase" evidence="11">
    <location>
        <begin position="24"/>
        <end position="296"/>
    </location>
</feature>
<evidence type="ECO:0000256" key="7">
    <source>
        <dbReference type="ARBA" id="ARBA00022840"/>
    </source>
</evidence>
<dbReference type="GO" id="GO:0005634">
    <property type="term" value="C:nucleus"/>
    <property type="evidence" value="ECO:0007669"/>
    <property type="project" value="UniProtKB-SubCell"/>
</dbReference>
<comment type="catalytic activity">
    <reaction evidence="9">
        <text>L-seryl-[protein] + ATP = O-phospho-L-seryl-[protein] + ADP + H(+)</text>
        <dbReference type="Rhea" id="RHEA:17989"/>
        <dbReference type="Rhea" id="RHEA-COMP:9863"/>
        <dbReference type="Rhea" id="RHEA-COMP:11604"/>
        <dbReference type="ChEBI" id="CHEBI:15378"/>
        <dbReference type="ChEBI" id="CHEBI:29999"/>
        <dbReference type="ChEBI" id="CHEBI:30616"/>
        <dbReference type="ChEBI" id="CHEBI:83421"/>
        <dbReference type="ChEBI" id="CHEBI:456216"/>
        <dbReference type="EC" id="2.7.11.22"/>
    </reaction>
</comment>
<dbReference type="PANTHER" id="PTHR24056:SF233">
    <property type="entry name" value="CYCLIN-DEPENDENT KINASE 9"/>
    <property type="match status" value="1"/>
</dbReference>
<dbReference type="EMBL" id="JAHXZJ010002244">
    <property type="protein sequence ID" value="KAH0544115.1"/>
    <property type="molecule type" value="Genomic_DNA"/>
</dbReference>
<dbReference type="Pfam" id="PF00069">
    <property type="entry name" value="Pkinase"/>
    <property type="match status" value="2"/>
</dbReference>
<organism evidence="12 13">
    <name type="scientific">Cotesia glomerata</name>
    <name type="common">Lepidopteran parasitic wasp</name>
    <name type="synonym">Apanteles glomeratus</name>
    <dbReference type="NCBI Taxonomy" id="32391"/>
    <lineage>
        <taxon>Eukaryota</taxon>
        <taxon>Metazoa</taxon>
        <taxon>Ecdysozoa</taxon>
        <taxon>Arthropoda</taxon>
        <taxon>Hexapoda</taxon>
        <taxon>Insecta</taxon>
        <taxon>Pterygota</taxon>
        <taxon>Neoptera</taxon>
        <taxon>Endopterygota</taxon>
        <taxon>Hymenoptera</taxon>
        <taxon>Apocrita</taxon>
        <taxon>Ichneumonoidea</taxon>
        <taxon>Braconidae</taxon>
        <taxon>Microgastrinae</taxon>
        <taxon>Cotesia</taxon>
    </lineage>
</organism>
<keyword evidence="7 10" id="KW-0067">ATP-binding</keyword>
<evidence type="ECO:0000313" key="13">
    <source>
        <dbReference type="Proteomes" id="UP000826195"/>
    </source>
</evidence>
<evidence type="ECO:0000256" key="2">
    <source>
        <dbReference type="ARBA" id="ARBA00006485"/>
    </source>
</evidence>
<keyword evidence="3" id="KW-0723">Serine/threonine-protein kinase</keyword>
<evidence type="ECO:0000313" key="12">
    <source>
        <dbReference type="EMBL" id="KAH0544115.1"/>
    </source>
</evidence>
<evidence type="ECO:0000259" key="11">
    <source>
        <dbReference type="PROSITE" id="PS50011"/>
    </source>
</evidence>
<dbReference type="AlphaFoldDB" id="A0AAV7HN34"/>
<comment type="caution">
    <text evidence="12">The sequence shown here is derived from an EMBL/GenBank/DDBJ whole genome shotgun (WGS) entry which is preliminary data.</text>
</comment>
<dbReference type="Gene3D" id="1.10.510.10">
    <property type="entry name" value="Transferase(Phosphotransferase) domain 1"/>
    <property type="match status" value="1"/>
</dbReference>
<dbReference type="GO" id="GO:0004693">
    <property type="term" value="F:cyclin-dependent protein serine/threonine kinase activity"/>
    <property type="evidence" value="ECO:0007669"/>
    <property type="project" value="UniProtKB-EC"/>
</dbReference>
<reference evidence="12 13" key="1">
    <citation type="journal article" date="2021" name="J. Hered.">
        <title>A chromosome-level genome assembly of the parasitoid wasp, Cotesia glomerata (Hymenoptera: Braconidae).</title>
        <authorList>
            <person name="Pinto B.J."/>
            <person name="Weis J.J."/>
            <person name="Gamble T."/>
            <person name="Ode P.J."/>
            <person name="Paul R."/>
            <person name="Zaspel J.M."/>
        </authorList>
    </citation>
    <scope>NUCLEOTIDE SEQUENCE [LARGE SCALE GENOMIC DNA]</scope>
    <source>
        <strain evidence="12">CgM1</strain>
    </source>
</reference>
<dbReference type="FunFam" id="1.10.510.10:FF:000203">
    <property type="entry name" value="Cyclin-dependent kinase 9"/>
    <property type="match status" value="1"/>
</dbReference>
<evidence type="ECO:0000256" key="1">
    <source>
        <dbReference type="ARBA" id="ARBA00004123"/>
    </source>
</evidence>
<comment type="similarity">
    <text evidence="2">Belongs to the protein kinase superfamily. CMGC Ser/Thr protein kinase family. CDC2/CDKX subfamily.</text>
</comment>
<gene>
    <name evidence="12" type="ORF">KQX54_001158</name>
</gene>
<dbReference type="SUPFAM" id="SSF56112">
    <property type="entry name" value="Protein kinase-like (PK-like)"/>
    <property type="match status" value="1"/>
</dbReference>
<keyword evidence="4" id="KW-0808">Transferase</keyword>
<proteinExistence type="inferred from homology"/>
<sequence>MSSQGLEKYIMKYNFAYCGESSKYQIISKVGQGTFGEVFKARDTTYATIVAMKKIIIENQTEGFPITALREIRIFQSLKHENVVKLIEVCHTKGTQSTRYLPTYYLVLEYCDYDLAKLISNTKLTFRLSDIKTIVQQLLNGLYYIHTDFGLSRAFSANQSDKENRYTNRVVTLWYRPPELLLGDRNYGPPIDLWGAGCIMAEMWTKSPIMQGNSEQQQLTLISKFCGLITTEVWPSVKSLDLFNKIDLPKVQQRRGIEKLKTYIKNAYACDLLEKLLILDPSKRYDANSALDHDFFYTDPLPSDLGKILTQHSQSILESHTSSRRPARDMQHPYHRISIGAARPTVIRTYDGYQDRIY</sequence>
<comment type="catalytic activity">
    <reaction evidence="8">
        <text>L-threonyl-[protein] + ATP = O-phospho-L-threonyl-[protein] + ADP + H(+)</text>
        <dbReference type="Rhea" id="RHEA:46608"/>
        <dbReference type="Rhea" id="RHEA-COMP:11060"/>
        <dbReference type="Rhea" id="RHEA-COMP:11605"/>
        <dbReference type="ChEBI" id="CHEBI:15378"/>
        <dbReference type="ChEBI" id="CHEBI:30013"/>
        <dbReference type="ChEBI" id="CHEBI:30616"/>
        <dbReference type="ChEBI" id="CHEBI:61977"/>
        <dbReference type="ChEBI" id="CHEBI:456216"/>
        <dbReference type="EC" id="2.7.11.22"/>
    </reaction>
</comment>
<feature type="binding site" evidence="10">
    <location>
        <position position="53"/>
    </location>
    <ligand>
        <name>ATP</name>
        <dbReference type="ChEBI" id="CHEBI:30616"/>
    </ligand>
</feature>
<dbReference type="PROSITE" id="PS00107">
    <property type="entry name" value="PROTEIN_KINASE_ATP"/>
    <property type="match status" value="1"/>
</dbReference>
<evidence type="ECO:0000256" key="9">
    <source>
        <dbReference type="ARBA" id="ARBA00048367"/>
    </source>
</evidence>
<dbReference type="FunFam" id="3.30.200.20:FF:000124">
    <property type="entry name" value="Cyclin-dependent kinase 4"/>
    <property type="match status" value="1"/>
</dbReference>
<evidence type="ECO:0000256" key="8">
    <source>
        <dbReference type="ARBA" id="ARBA00047811"/>
    </source>
</evidence>
<dbReference type="InterPro" id="IPR050108">
    <property type="entry name" value="CDK"/>
</dbReference>
<protein>
    <recommendedName>
        <fullName evidence="11">Protein kinase domain-containing protein</fullName>
    </recommendedName>
</protein>
<evidence type="ECO:0000256" key="4">
    <source>
        <dbReference type="ARBA" id="ARBA00022679"/>
    </source>
</evidence>
<dbReference type="Gene3D" id="3.30.200.20">
    <property type="entry name" value="Phosphorylase Kinase, domain 1"/>
    <property type="match status" value="1"/>
</dbReference>
<dbReference type="Proteomes" id="UP000826195">
    <property type="component" value="Unassembled WGS sequence"/>
</dbReference>
<dbReference type="InterPro" id="IPR017441">
    <property type="entry name" value="Protein_kinase_ATP_BS"/>
</dbReference>
<dbReference type="GO" id="GO:0005524">
    <property type="term" value="F:ATP binding"/>
    <property type="evidence" value="ECO:0007669"/>
    <property type="project" value="UniProtKB-UniRule"/>
</dbReference>
<evidence type="ECO:0000256" key="6">
    <source>
        <dbReference type="ARBA" id="ARBA00022777"/>
    </source>
</evidence>
<keyword evidence="6" id="KW-0418">Kinase</keyword>
<accession>A0AAV7HN34</accession>
<keyword evidence="5 10" id="KW-0547">Nucleotide-binding</keyword>
<dbReference type="PANTHER" id="PTHR24056">
    <property type="entry name" value="CELL DIVISION PROTEIN KINASE"/>
    <property type="match status" value="1"/>
</dbReference>
<name>A0AAV7HN34_COTGL</name>
<evidence type="ECO:0000256" key="10">
    <source>
        <dbReference type="PROSITE-ProRule" id="PRU10141"/>
    </source>
</evidence>